<dbReference type="EMBL" id="BMAT01012683">
    <property type="protein sequence ID" value="GFR97115.1"/>
    <property type="molecule type" value="Genomic_DNA"/>
</dbReference>
<keyword evidence="2" id="KW-1185">Reference proteome</keyword>
<name>A0AAV4HK67_9GAST</name>
<evidence type="ECO:0000313" key="1">
    <source>
        <dbReference type="EMBL" id="GFR97115.1"/>
    </source>
</evidence>
<accession>A0AAV4HK67</accession>
<protein>
    <submittedName>
        <fullName evidence="1">Uncharacterized protein</fullName>
    </submittedName>
</protein>
<reference evidence="1 2" key="1">
    <citation type="journal article" date="2021" name="Elife">
        <title>Chloroplast acquisition without the gene transfer in kleptoplastic sea slugs, Plakobranchus ocellatus.</title>
        <authorList>
            <person name="Maeda T."/>
            <person name="Takahashi S."/>
            <person name="Yoshida T."/>
            <person name="Shimamura S."/>
            <person name="Takaki Y."/>
            <person name="Nagai Y."/>
            <person name="Toyoda A."/>
            <person name="Suzuki Y."/>
            <person name="Arimoto A."/>
            <person name="Ishii H."/>
            <person name="Satoh N."/>
            <person name="Nishiyama T."/>
            <person name="Hasebe M."/>
            <person name="Maruyama T."/>
            <person name="Minagawa J."/>
            <person name="Obokata J."/>
            <person name="Shigenobu S."/>
        </authorList>
    </citation>
    <scope>NUCLEOTIDE SEQUENCE [LARGE SCALE GENOMIC DNA]</scope>
</reference>
<sequence>MRKDGKRDGEKEEERGRKKEIFIFCVHKKRHLLINFPALPKRCLLRSGDIHETRCLDSGHRKALLVTFSLIFLKVKPAKILPNIALRKGSKSTKKISQVAGGKPRPGPWSPLKLMRRSDVVDLDSISRWSQRHWPLRSGTPQGNLGQCGLDMDGSVGKSQQGEAVFGCSSWIVNHHELFGQRERGVSECTTTRL</sequence>
<comment type="caution">
    <text evidence="1">The sequence shown here is derived from an EMBL/GenBank/DDBJ whole genome shotgun (WGS) entry which is preliminary data.</text>
</comment>
<gene>
    <name evidence="1" type="ORF">ElyMa_006316500</name>
</gene>
<organism evidence="1 2">
    <name type="scientific">Elysia marginata</name>
    <dbReference type="NCBI Taxonomy" id="1093978"/>
    <lineage>
        <taxon>Eukaryota</taxon>
        <taxon>Metazoa</taxon>
        <taxon>Spiralia</taxon>
        <taxon>Lophotrochozoa</taxon>
        <taxon>Mollusca</taxon>
        <taxon>Gastropoda</taxon>
        <taxon>Heterobranchia</taxon>
        <taxon>Euthyneura</taxon>
        <taxon>Panpulmonata</taxon>
        <taxon>Sacoglossa</taxon>
        <taxon>Placobranchoidea</taxon>
        <taxon>Plakobranchidae</taxon>
        <taxon>Elysia</taxon>
    </lineage>
</organism>
<proteinExistence type="predicted"/>
<dbReference type="AlphaFoldDB" id="A0AAV4HK67"/>
<evidence type="ECO:0000313" key="2">
    <source>
        <dbReference type="Proteomes" id="UP000762676"/>
    </source>
</evidence>
<dbReference type="Proteomes" id="UP000762676">
    <property type="component" value="Unassembled WGS sequence"/>
</dbReference>